<evidence type="ECO:0000313" key="3">
    <source>
        <dbReference type="Proteomes" id="UP000253769"/>
    </source>
</evidence>
<sequence>MTELSTPASDRVGPIKKSLGFVPATDVTPLFGMKINMEKNVGVNGGGLMWAMLTLLLLAGCTSTATKKESADYIAAYVPPFYLAMGPVINVGELSQALSTQSKSALMQTIRQMESRQHLLRPEAMYVASIRLYEVGEKETALLWFYRAYYRSRLFVRLLDITKDSSERGSALKKAYGEFHRLVGPYLNGYAGCDLNLWADTVHRVEAENAEAPDLTSIFGSDMKVRSPQTWDSANHRVSEYYNRLAKSIEAQQPRWREMRALGDLDQRHCR</sequence>
<keyword evidence="1" id="KW-1133">Transmembrane helix</keyword>
<dbReference type="RefSeq" id="WP_133297415.1">
    <property type="nucleotide sequence ID" value="NZ_QQOH01000002.1"/>
</dbReference>
<accession>A0A369WMR3</accession>
<organism evidence="2 3">
    <name type="scientific">Motiliproteus coralliicola</name>
    <dbReference type="NCBI Taxonomy" id="2283196"/>
    <lineage>
        <taxon>Bacteria</taxon>
        <taxon>Pseudomonadati</taxon>
        <taxon>Pseudomonadota</taxon>
        <taxon>Gammaproteobacteria</taxon>
        <taxon>Oceanospirillales</taxon>
        <taxon>Oceanospirillaceae</taxon>
        <taxon>Motiliproteus</taxon>
    </lineage>
</organism>
<dbReference type="Proteomes" id="UP000253769">
    <property type="component" value="Unassembled WGS sequence"/>
</dbReference>
<keyword evidence="1" id="KW-0472">Membrane</keyword>
<reference evidence="2 3" key="1">
    <citation type="submission" date="2018-07" db="EMBL/GenBank/DDBJ databases">
        <title>Motiliproteus coralliicola sp. nov., a bacterium isolated from Coral.</title>
        <authorList>
            <person name="Wang G."/>
        </authorList>
    </citation>
    <scope>NUCLEOTIDE SEQUENCE [LARGE SCALE GENOMIC DNA]</scope>
    <source>
        <strain evidence="2 3">C34</strain>
    </source>
</reference>
<keyword evidence="3" id="KW-1185">Reference proteome</keyword>
<dbReference type="AlphaFoldDB" id="A0A369WMR3"/>
<evidence type="ECO:0000256" key="1">
    <source>
        <dbReference type="SAM" id="Phobius"/>
    </source>
</evidence>
<evidence type="ECO:0000313" key="2">
    <source>
        <dbReference type="EMBL" id="RDE22359.1"/>
    </source>
</evidence>
<feature type="transmembrane region" description="Helical" evidence="1">
    <location>
        <begin position="41"/>
        <end position="60"/>
    </location>
</feature>
<protein>
    <submittedName>
        <fullName evidence="2">Uncharacterized protein</fullName>
    </submittedName>
</protein>
<comment type="caution">
    <text evidence="2">The sequence shown here is derived from an EMBL/GenBank/DDBJ whole genome shotgun (WGS) entry which is preliminary data.</text>
</comment>
<proteinExistence type="predicted"/>
<gene>
    <name evidence="2" type="ORF">DV711_07045</name>
</gene>
<keyword evidence="1" id="KW-0812">Transmembrane</keyword>
<dbReference type="OrthoDB" id="1094983at2"/>
<dbReference type="EMBL" id="QQOH01000002">
    <property type="protein sequence ID" value="RDE22359.1"/>
    <property type="molecule type" value="Genomic_DNA"/>
</dbReference>
<name>A0A369WMR3_9GAMM</name>